<name>A0ABQ5STS4_9ACTN</name>
<dbReference type="Pfam" id="PF17754">
    <property type="entry name" value="TetR_C_14"/>
    <property type="match status" value="1"/>
</dbReference>
<reference evidence="2" key="2">
    <citation type="submission" date="2023-01" db="EMBL/GenBank/DDBJ databases">
        <authorList>
            <person name="Sun Q."/>
            <person name="Evtushenko L."/>
        </authorList>
    </citation>
    <scope>NUCLEOTIDE SEQUENCE</scope>
    <source>
        <strain evidence="2">VKM Ac-1246</strain>
    </source>
</reference>
<dbReference type="Gene3D" id="1.10.357.10">
    <property type="entry name" value="Tetracycline Repressor, domain 2"/>
    <property type="match status" value="1"/>
</dbReference>
<sequence>MVYETPSLRARSYEKHLRWYDSLVPQVERRLGDGPRAVLRAKAIVGCVITCLDIAGEAWTHDGGKASLIDYFDTALDAMRSEKSGSA</sequence>
<dbReference type="Proteomes" id="UP001142292">
    <property type="component" value="Unassembled WGS sequence"/>
</dbReference>
<dbReference type="InterPro" id="IPR041347">
    <property type="entry name" value="MftR_C"/>
</dbReference>
<evidence type="ECO:0000313" key="2">
    <source>
        <dbReference type="EMBL" id="GLJ67557.1"/>
    </source>
</evidence>
<comment type="caution">
    <text evidence="2">The sequence shown here is derived from an EMBL/GenBank/DDBJ whole genome shotgun (WGS) entry which is preliminary data.</text>
</comment>
<evidence type="ECO:0000259" key="1">
    <source>
        <dbReference type="Pfam" id="PF17754"/>
    </source>
</evidence>
<gene>
    <name evidence="2" type="ORF">GCM10017579_15930</name>
</gene>
<feature type="domain" description="MftR C-terminal" evidence="1">
    <location>
        <begin position="2"/>
        <end position="81"/>
    </location>
</feature>
<keyword evidence="3" id="KW-1185">Reference proteome</keyword>
<dbReference type="EMBL" id="BSEL01000004">
    <property type="protein sequence ID" value="GLJ67557.1"/>
    <property type="molecule type" value="Genomic_DNA"/>
</dbReference>
<protein>
    <recommendedName>
        <fullName evidence="1">MftR C-terminal domain-containing protein</fullName>
    </recommendedName>
</protein>
<organism evidence="2 3">
    <name type="scientific">Nocardioides luteus</name>
    <dbReference type="NCBI Taxonomy" id="1844"/>
    <lineage>
        <taxon>Bacteria</taxon>
        <taxon>Bacillati</taxon>
        <taxon>Actinomycetota</taxon>
        <taxon>Actinomycetes</taxon>
        <taxon>Propionibacteriales</taxon>
        <taxon>Nocardioidaceae</taxon>
        <taxon>Nocardioides</taxon>
    </lineage>
</organism>
<reference evidence="2" key="1">
    <citation type="journal article" date="2014" name="Int. J. Syst. Evol. Microbiol.">
        <title>Complete genome of a new Firmicutes species belonging to the dominant human colonic microbiota ('Ruminococcus bicirculans') reveals two chromosomes and a selective capacity to utilize plant glucans.</title>
        <authorList>
            <consortium name="NISC Comparative Sequencing Program"/>
            <person name="Wegmann U."/>
            <person name="Louis P."/>
            <person name="Goesmann A."/>
            <person name="Henrissat B."/>
            <person name="Duncan S.H."/>
            <person name="Flint H.J."/>
        </authorList>
    </citation>
    <scope>NUCLEOTIDE SEQUENCE</scope>
    <source>
        <strain evidence="2">VKM Ac-1246</strain>
    </source>
</reference>
<accession>A0ABQ5STS4</accession>
<evidence type="ECO:0000313" key="3">
    <source>
        <dbReference type="Proteomes" id="UP001142292"/>
    </source>
</evidence>
<proteinExistence type="predicted"/>